<dbReference type="GO" id="GO:0030246">
    <property type="term" value="F:carbohydrate binding"/>
    <property type="evidence" value="ECO:0007669"/>
    <property type="project" value="InterPro"/>
</dbReference>
<dbReference type="InterPro" id="IPR036116">
    <property type="entry name" value="FN3_sf"/>
</dbReference>
<dbReference type="SUPFAM" id="SSF49452">
    <property type="entry name" value="Starch-binding domain-like"/>
    <property type="match status" value="1"/>
</dbReference>
<dbReference type="AlphaFoldDB" id="A0A1M6LF11"/>
<reference evidence="4" key="1">
    <citation type="submission" date="2016-11" db="EMBL/GenBank/DDBJ databases">
        <authorList>
            <person name="Varghese N."/>
            <person name="Submissions S."/>
        </authorList>
    </citation>
    <scope>NUCLEOTIDE SEQUENCE [LARGE SCALE GENOMIC DNA]</scope>
    <source>
        <strain evidence="4">DSM 26134</strain>
    </source>
</reference>
<dbReference type="PANTHER" id="PTHR36842">
    <property type="entry name" value="PROTEIN TOLB HOMOLOG"/>
    <property type="match status" value="1"/>
</dbReference>
<dbReference type="STRING" id="156994.SAMN04488028_101935"/>
<dbReference type="Proteomes" id="UP000184474">
    <property type="component" value="Unassembled WGS sequence"/>
</dbReference>
<dbReference type="PROSITE" id="PS50853">
    <property type="entry name" value="FN3"/>
    <property type="match status" value="1"/>
</dbReference>
<sequence length="482" mass="53195">MYLFSSCKEDTIDFKEKGSISGTVLQAGTGNPLEGVEITTVPSSSVLFTDSLGFFIFPEVETGNYSVRANLNNYNTEISSISVFSDSESSTTLTMSPVAGLLVSSANPTPADNQDKVNVEVQLNWQNMNDSTFVVSYDVEVLESNSSTPFLQISGLTDTLLVLENLKFSTQYFWQVSTKNKEGEIQYSEVWKFKTIPFPINQILYTSISSTGNQEVFSSDINGDSPTRLTYSSQNKYNPQYNSNRTKIAYIGNDGLENHIYTINNEGDKLTKVTSVPVASYHQNGRGYAWSPDNSKFVYCHYNKLYQINADGSNLTTLATAPADRHFRSVDWSESANKIVVETVGVNINDGEIYLMNTNGSSMTELIADQPGVLENPSFSIDGLQIVFTLDVAGHETLSGRKLNAQIVTVALSDPTEWTYHAVLKPNGTNDLYPRYSSDGSLFIFVNQKNDGSGTSKIYTLDVATGQDRVLLLDNATMPDWL</sequence>
<dbReference type="EMBL" id="FRAA01000001">
    <property type="protein sequence ID" value="SHJ69665.1"/>
    <property type="molecule type" value="Genomic_DNA"/>
</dbReference>
<proteinExistence type="inferred from homology"/>
<name>A0A1M6LF11_REIAG</name>
<dbReference type="InterPro" id="IPR011042">
    <property type="entry name" value="6-blade_b-propeller_TolB-like"/>
</dbReference>
<accession>A0A1M6LF11</accession>
<dbReference type="InterPro" id="IPR011659">
    <property type="entry name" value="WD40"/>
</dbReference>
<dbReference type="SUPFAM" id="SSF82171">
    <property type="entry name" value="DPP6 N-terminal domain-like"/>
    <property type="match status" value="1"/>
</dbReference>
<evidence type="ECO:0000259" key="2">
    <source>
        <dbReference type="PROSITE" id="PS50853"/>
    </source>
</evidence>
<dbReference type="InterPro" id="IPR013784">
    <property type="entry name" value="Carb-bd-like_fold"/>
</dbReference>
<dbReference type="Gene3D" id="2.60.40.10">
    <property type="entry name" value="Immunoglobulins"/>
    <property type="match status" value="1"/>
</dbReference>
<protein>
    <submittedName>
        <fullName evidence="3">TolB protein</fullName>
    </submittedName>
</protein>
<gene>
    <name evidence="3" type="ORF">SAMN04488028_101935</name>
</gene>
<dbReference type="Pfam" id="PF07676">
    <property type="entry name" value="PD40"/>
    <property type="match status" value="1"/>
</dbReference>
<dbReference type="Pfam" id="PF13620">
    <property type="entry name" value="CarboxypepD_reg"/>
    <property type="match status" value="1"/>
</dbReference>
<evidence type="ECO:0000313" key="4">
    <source>
        <dbReference type="Proteomes" id="UP000184474"/>
    </source>
</evidence>
<evidence type="ECO:0000313" key="3">
    <source>
        <dbReference type="EMBL" id="SHJ69665.1"/>
    </source>
</evidence>
<evidence type="ECO:0000256" key="1">
    <source>
        <dbReference type="ARBA" id="ARBA00009820"/>
    </source>
</evidence>
<dbReference type="PANTHER" id="PTHR36842:SF1">
    <property type="entry name" value="PROTEIN TOLB"/>
    <property type="match status" value="1"/>
</dbReference>
<keyword evidence="4" id="KW-1185">Reference proteome</keyword>
<dbReference type="Gene3D" id="2.60.40.1120">
    <property type="entry name" value="Carboxypeptidase-like, regulatory domain"/>
    <property type="match status" value="1"/>
</dbReference>
<comment type="similarity">
    <text evidence="1">Belongs to the TolB family.</text>
</comment>
<dbReference type="InterPro" id="IPR003961">
    <property type="entry name" value="FN3_dom"/>
</dbReference>
<dbReference type="SUPFAM" id="SSF49265">
    <property type="entry name" value="Fibronectin type III"/>
    <property type="match status" value="1"/>
</dbReference>
<dbReference type="Gene3D" id="2.120.10.30">
    <property type="entry name" value="TolB, C-terminal domain"/>
    <property type="match status" value="2"/>
</dbReference>
<dbReference type="InterPro" id="IPR013783">
    <property type="entry name" value="Ig-like_fold"/>
</dbReference>
<feature type="domain" description="Fibronectin type-III" evidence="2">
    <location>
        <begin position="104"/>
        <end position="198"/>
    </location>
</feature>
<organism evidence="3 4">
    <name type="scientific">Reichenbachiella agariperforans</name>
    <dbReference type="NCBI Taxonomy" id="156994"/>
    <lineage>
        <taxon>Bacteria</taxon>
        <taxon>Pseudomonadati</taxon>
        <taxon>Bacteroidota</taxon>
        <taxon>Cytophagia</taxon>
        <taxon>Cytophagales</taxon>
        <taxon>Reichenbachiellaceae</taxon>
        <taxon>Reichenbachiella</taxon>
    </lineage>
</organism>